<organism evidence="2 3">
    <name type="scientific">Brevibacillus gelatini</name>
    <dbReference type="NCBI Taxonomy" id="1655277"/>
    <lineage>
        <taxon>Bacteria</taxon>
        <taxon>Bacillati</taxon>
        <taxon>Bacillota</taxon>
        <taxon>Bacilli</taxon>
        <taxon>Bacillales</taxon>
        <taxon>Paenibacillaceae</taxon>
        <taxon>Brevibacillus</taxon>
    </lineage>
</organism>
<evidence type="ECO:0000313" key="2">
    <source>
        <dbReference type="EMBL" id="RNB56535.1"/>
    </source>
</evidence>
<name>A0A3M8B115_9BACL</name>
<feature type="transmembrane region" description="Helical" evidence="1">
    <location>
        <begin position="12"/>
        <end position="37"/>
    </location>
</feature>
<dbReference type="AlphaFoldDB" id="A0A3M8B115"/>
<keyword evidence="1" id="KW-1133">Transmembrane helix</keyword>
<gene>
    <name evidence="2" type="ORF">EDM57_12060</name>
</gene>
<sequence>MPEIQLFTDKLVGGLITFALWTLVPLIVTMFGIVILFPRINKQLATLISFSVAFLFFFIRFGS</sequence>
<proteinExistence type="predicted"/>
<protein>
    <submittedName>
        <fullName evidence="2">Uncharacterized protein</fullName>
    </submittedName>
</protein>
<reference evidence="2 3" key="1">
    <citation type="submission" date="2018-10" db="EMBL/GenBank/DDBJ databases">
        <title>Phylogenomics of Brevibacillus.</title>
        <authorList>
            <person name="Dunlap C."/>
        </authorList>
    </citation>
    <scope>NUCLEOTIDE SEQUENCE [LARGE SCALE GENOMIC DNA]</scope>
    <source>
        <strain evidence="2 3">DSM 100115</strain>
    </source>
</reference>
<comment type="caution">
    <text evidence="2">The sequence shown here is derived from an EMBL/GenBank/DDBJ whole genome shotgun (WGS) entry which is preliminary data.</text>
</comment>
<feature type="transmembrane region" description="Helical" evidence="1">
    <location>
        <begin position="44"/>
        <end position="62"/>
    </location>
</feature>
<accession>A0A3M8B115</accession>
<keyword evidence="1" id="KW-0812">Transmembrane</keyword>
<dbReference type="EMBL" id="RHHS01000028">
    <property type="protein sequence ID" value="RNB56535.1"/>
    <property type="molecule type" value="Genomic_DNA"/>
</dbReference>
<evidence type="ECO:0000256" key="1">
    <source>
        <dbReference type="SAM" id="Phobius"/>
    </source>
</evidence>
<dbReference type="Proteomes" id="UP000268829">
    <property type="component" value="Unassembled WGS sequence"/>
</dbReference>
<evidence type="ECO:0000313" key="3">
    <source>
        <dbReference type="Proteomes" id="UP000268829"/>
    </source>
</evidence>
<keyword evidence="1" id="KW-0472">Membrane</keyword>
<keyword evidence="3" id="KW-1185">Reference proteome</keyword>